<dbReference type="InParanoid" id="A0A2V0PEQ9"/>
<reference evidence="11 12" key="1">
    <citation type="journal article" date="2018" name="Sci. Rep.">
        <title>Raphidocelis subcapitata (=Pseudokirchneriella subcapitata) provides an insight into genome evolution and environmental adaptations in the Sphaeropleales.</title>
        <authorList>
            <person name="Suzuki S."/>
            <person name="Yamaguchi H."/>
            <person name="Nakajima N."/>
            <person name="Kawachi M."/>
        </authorList>
    </citation>
    <scope>NUCLEOTIDE SEQUENCE [LARGE SCALE GENOMIC DNA]</scope>
    <source>
        <strain evidence="11 12">NIES-35</strain>
    </source>
</reference>
<keyword evidence="9" id="KW-0150">Chloroplast</keyword>
<dbReference type="GO" id="GO:0005524">
    <property type="term" value="F:ATP binding"/>
    <property type="evidence" value="ECO:0007669"/>
    <property type="project" value="UniProtKB-KW"/>
</dbReference>
<dbReference type="PANTHER" id="PTHR31187">
    <property type="match status" value="1"/>
</dbReference>
<feature type="compositionally biased region" description="Low complexity" evidence="10">
    <location>
        <begin position="584"/>
        <end position="606"/>
    </location>
</feature>
<feature type="transmembrane region" description="Helical" evidence="9">
    <location>
        <begin position="210"/>
        <end position="231"/>
    </location>
</feature>
<keyword evidence="9" id="KW-0934">Plastid</keyword>
<feature type="transmembrane region" description="Helical" evidence="9">
    <location>
        <begin position="86"/>
        <end position="103"/>
    </location>
</feature>
<evidence type="ECO:0000256" key="10">
    <source>
        <dbReference type="SAM" id="MobiDB-lite"/>
    </source>
</evidence>
<comment type="subcellular location">
    <subcellularLocation>
        <location evidence="1">Membrane</location>
        <topology evidence="1">Multi-pass membrane protein</topology>
    </subcellularLocation>
    <subcellularLocation>
        <location evidence="9">Plastid</location>
        <location evidence="9">Chloroplast membrane</location>
        <topology evidence="9">Multi-pass membrane protein</topology>
    </subcellularLocation>
</comment>
<dbReference type="GO" id="GO:0031969">
    <property type="term" value="C:chloroplast membrane"/>
    <property type="evidence" value="ECO:0007669"/>
    <property type="project" value="UniProtKB-SubCell"/>
</dbReference>
<feature type="region of interest" description="Disordered" evidence="10">
    <location>
        <begin position="646"/>
        <end position="677"/>
    </location>
</feature>
<dbReference type="GO" id="GO:0005471">
    <property type="term" value="F:ATP:ADP antiporter activity"/>
    <property type="evidence" value="ECO:0007669"/>
    <property type="project" value="InterPro"/>
</dbReference>
<feature type="compositionally biased region" description="Pro residues" evidence="10">
    <location>
        <begin position="38"/>
        <end position="49"/>
    </location>
</feature>
<dbReference type="OrthoDB" id="2190844at2759"/>
<feature type="transmembrane region" description="Helical" evidence="9">
    <location>
        <begin position="531"/>
        <end position="551"/>
    </location>
</feature>
<dbReference type="EMBL" id="BDRX01000122">
    <property type="protein sequence ID" value="GBF98341.1"/>
    <property type="molecule type" value="Genomic_DNA"/>
</dbReference>
<dbReference type="InterPro" id="IPR004667">
    <property type="entry name" value="ADP_ATP_car_bac_type"/>
</dbReference>
<evidence type="ECO:0000313" key="12">
    <source>
        <dbReference type="Proteomes" id="UP000247498"/>
    </source>
</evidence>
<evidence type="ECO:0000256" key="5">
    <source>
        <dbReference type="ARBA" id="ARBA00022741"/>
    </source>
</evidence>
<sequence length="677" mass="69082">MPTAGAATPLLRRAAMPLPFMMPQRPHLAAHHHAARPSPLPAPRAPAPPPRRDARAAAAAAGAALPADGEGGQPAGAGTALLVKKVAGLGTIFLGATINYTILQSLRDALVVTSCGAEALPFINGFCVLPLSLAFFVYYDKLVTAFEKTPNAVFYWAIAPLAAFFGLYAAALLPNAAALHPAGLAAALSAALPASLACVGGILVNWTSTLFFIMGELWGSVAISLLFWSLADDVCSVDEAKTLYPKLGIAANVGLVLAGSFTRLVNEGVARGNGVLSVQIQCAAVVVMAGVMCAAKAFVDSQVRPYLSGGSRKEAKKKTKAAKAEAGGGEGKKPDTWAILRSSSRIRDIALMVMGFGICNKVFGWTWKSEMRKLYPAANDYATVMGDVASYTGIVTICLMLVSKWTFQLLKWRGAALATPVVMAACGGTFFLGSVLAQYTSVGTATGAAALLIAAGPVSGIVCQVFGRASKYSLFDPCKEMLFITMADKREKESGKAAVDIVGNQIGKSGGAWVMQGLILLTGSMSRAMPATAVFFFAVVGVWASAALRLARTMAPEERQATVDENPPLEPPLPQKAKSPPPATAVAAAPAAAPAADGNGNGAGRPAAAAAAAAGAAVAAPVGARAAGPDLAGAAAAALAAGAPLSGLGSEASTAGAHDEEGDEEREVKSALQSHFD</sequence>
<evidence type="ECO:0000256" key="1">
    <source>
        <dbReference type="ARBA" id="ARBA00004141"/>
    </source>
</evidence>
<keyword evidence="7 9" id="KW-1133">Transmembrane helix</keyword>
<dbReference type="Pfam" id="PF03219">
    <property type="entry name" value="TLC"/>
    <property type="match status" value="1"/>
</dbReference>
<organism evidence="11 12">
    <name type="scientific">Raphidocelis subcapitata</name>
    <dbReference type="NCBI Taxonomy" id="307507"/>
    <lineage>
        <taxon>Eukaryota</taxon>
        <taxon>Viridiplantae</taxon>
        <taxon>Chlorophyta</taxon>
        <taxon>core chlorophytes</taxon>
        <taxon>Chlorophyceae</taxon>
        <taxon>CS clade</taxon>
        <taxon>Sphaeropleales</taxon>
        <taxon>Selenastraceae</taxon>
        <taxon>Raphidocelis</taxon>
    </lineage>
</organism>
<dbReference type="Proteomes" id="UP000247498">
    <property type="component" value="Unassembled WGS sequence"/>
</dbReference>
<dbReference type="AlphaFoldDB" id="A0A2V0PEQ9"/>
<dbReference type="PANTHER" id="PTHR31187:SF1">
    <property type="entry name" value="ADP,ATP CARRIER PROTEIN 1"/>
    <property type="match status" value="1"/>
</dbReference>
<keyword evidence="5 9" id="KW-0547">Nucleotide-binding</keyword>
<comment type="similarity">
    <text evidence="2 9">Belongs to the ADP/ATP translocase tlc family.</text>
</comment>
<evidence type="ECO:0000256" key="2">
    <source>
        <dbReference type="ARBA" id="ARBA00007127"/>
    </source>
</evidence>
<feature type="transmembrane region" description="Helical" evidence="9">
    <location>
        <begin position="153"/>
        <end position="173"/>
    </location>
</feature>
<gene>
    <name evidence="11" type="ORF">Rsub_11235</name>
</gene>
<feature type="transmembrane region" description="Helical" evidence="9">
    <location>
        <begin position="414"/>
        <end position="439"/>
    </location>
</feature>
<evidence type="ECO:0000256" key="9">
    <source>
        <dbReference type="RuleBase" id="RU363121"/>
    </source>
</evidence>
<keyword evidence="4 9" id="KW-0812">Transmembrane</keyword>
<keyword evidence="3 9" id="KW-0813">Transport</keyword>
<protein>
    <recommendedName>
        <fullName evidence="9">ADP,ATP carrier protein</fullName>
    </recommendedName>
</protein>
<evidence type="ECO:0000256" key="8">
    <source>
        <dbReference type="ARBA" id="ARBA00023136"/>
    </source>
</evidence>
<evidence type="ECO:0000256" key="6">
    <source>
        <dbReference type="ARBA" id="ARBA00022840"/>
    </source>
</evidence>
<evidence type="ECO:0000256" key="7">
    <source>
        <dbReference type="ARBA" id="ARBA00022989"/>
    </source>
</evidence>
<feature type="region of interest" description="Disordered" evidence="10">
    <location>
        <begin position="558"/>
        <end position="606"/>
    </location>
</feature>
<feature type="region of interest" description="Disordered" evidence="10">
    <location>
        <begin position="28"/>
        <end position="53"/>
    </location>
</feature>
<keyword evidence="8 9" id="KW-0472">Membrane</keyword>
<keyword evidence="6 9" id="KW-0067">ATP-binding</keyword>
<feature type="transmembrane region" description="Helical" evidence="9">
    <location>
        <begin position="445"/>
        <end position="466"/>
    </location>
</feature>
<feature type="transmembrane region" description="Helical" evidence="9">
    <location>
        <begin position="115"/>
        <end position="138"/>
    </location>
</feature>
<feature type="compositionally biased region" description="Pro residues" evidence="10">
    <location>
        <begin position="568"/>
        <end position="583"/>
    </location>
</feature>
<feature type="transmembrane region" description="Helical" evidence="9">
    <location>
        <begin position="243"/>
        <end position="264"/>
    </location>
</feature>
<feature type="transmembrane region" description="Helical" evidence="9">
    <location>
        <begin position="185"/>
        <end position="204"/>
    </location>
</feature>
<keyword evidence="12" id="KW-1185">Reference proteome</keyword>
<evidence type="ECO:0000256" key="3">
    <source>
        <dbReference type="ARBA" id="ARBA00022448"/>
    </source>
</evidence>
<feature type="transmembrane region" description="Helical" evidence="9">
    <location>
        <begin position="388"/>
        <end position="407"/>
    </location>
</feature>
<feature type="transmembrane region" description="Helical" evidence="9">
    <location>
        <begin position="349"/>
        <end position="368"/>
    </location>
</feature>
<comment type="caution">
    <text evidence="11">The sequence shown here is derived from an EMBL/GenBank/DDBJ whole genome shotgun (WGS) entry which is preliminary data.</text>
</comment>
<name>A0A2V0PEQ9_9CHLO</name>
<evidence type="ECO:0000256" key="4">
    <source>
        <dbReference type="ARBA" id="ARBA00022692"/>
    </source>
</evidence>
<feature type="transmembrane region" description="Helical" evidence="9">
    <location>
        <begin position="276"/>
        <end position="299"/>
    </location>
</feature>
<evidence type="ECO:0000313" key="11">
    <source>
        <dbReference type="EMBL" id="GBF98341.1"/>
    </source>
</evidence>
<proteinExistence type="inferred from homology"/>
<dbReference type="STRING" id="307507.A0A2V0PEQ9"/>
<accession>A0A2V0PEQ9</accession>